<dbReference type="EMBL" id="MK373770">
    <property type="protein sequence ID" value="QBQ76524.1"/>
    <property type="molecule type" value="Genomic_DNA"/>
</dbReference>
<evidence type="ECO:0000313" key="1">
    <source>
        <dbReference type="EMBL" id="QBQ76524.1"/>
    </source>
</evidence>
<proteinExistence type="predicted"/>
<evidence type="ECO:0000313" key="2">
    <source>
        <dbReference type="Proteomes" id="UP000306560"/>
    </source>
</evidence>
<gene>
    <name evidence="1" type="ORF">WFI101126_00096</name>
</gene>
<keyword evidence="2" id="KW-1185">Reference proteome</keyword>
<organism evidence="1 2">
    <name type="scientific">Escherichia phage vB_EcoP_WFI101126</name>
    <dbReference type="NCBI Taxonomy" id="2508203"/>
    <lineage>
        <taxon>Viruses</taxon>
        <taxon>Duplodnaviria</taxon>
        <taxon>Heunggongvirae</taxon>
        <taxon>Uroviricota</taxon>
        <taxon>Caudoviricetes</taxon>
        <taxon>Mktvariviridae</taxon>
        <taxon>Gordonclarkvirinae</taxon>
        <taxon>Kuravirus</taxon>
        <taxon>Kuravirus WFI101126</taxon>
    </lineage>
</organism>
<name>A0A482MSB8_9CAUD</name>
<reference evidence="1 2" key="1">
    <citation type="submission" date="2019-01" db="EMBL/GenBank/DDBJ databases">
        <title>Still something new to discover - new insights into E. coli phage diversity and taxonomy.</title>
        <authorList>
            <person name="Korf I.H.E."/>
            <person name="Adriaennsens E."/>
            <person name="Dreiseikelmann B."/>
            <person name="Kropinski A."/>
            <person name="Nimtz M."/>
            <person name="Meier-Kolthoff J.P."/>
            <person name="Rohde M."/>
            <person name="van Raaij M."/>
            <person name="Wittmann J."/>
        </authorList>
    </citation>
    <scope>NUCLEOTIDE SEQUENCE [LARGE SCALE GENOMIC DNA]</scope>
</reference>
<accession>A0A482MSB8</accession>
<protein>
    <submittedName>
        <fullName evidence="1">Uncharacterized protein</fullName>
    </submittedName>
</protein>
<sequence length="71" mass="8268">MIALVSIVYRIHYRLDKGKTYKCKSKTGNRCSVENNSGQWVDVPCCWFRKDLTSKEIDEILSDDFVKSSDF</sequence>
<dbReference type="Proteomes" id="UP000306560">
    <property type="component" value="Segment"/>
</dbReference>